<dbReference type="PANTHER" id="PTHR30344:SF1">
    <property type="entry name" value="6-PHOSPHOGLUCONOLACTONASE"/>
    <property type="match status" value="1"/>
</dbReference>
<comment type="similarity">
    <text evidence="1">Belongs to the cycloisomerase 2 family.</text>
</comment>
<dbReference type="InterPro" id="IPR050282">
    <property type="entry name" value="Cycloisomerase_2"/>
</dbReference>
<dbReference type="InterPro" id="IPR015943">
    <property type="entry name" value="WD40/YVTN_repeat-like_dom_sf"/>
</dbReference>
<accession>A0A553K428</accession>
<dbReference type="InterPro" id="IPR011048">
    <property type="entry name" value="Haem_d1_sf"/>
</dbReference>
<dbReference type="OrthoDB" id="3725564at2"/>
<keyword evidence="3" id="KW-1185">Reference proteome</keyword>
<dbReference type="Gene3D" id="2.130.10.10">
    <property type="entry name" value="YVTN repeat-like/Quinoprotein amine dehydrogenase"/>
    <property type="match status" value="1"/>
</dbReference>
<dbReference type="Pfam" id="PF10282">
    <property type="entry name" value="Lactonase"/>
    <property type="match status" value="1"/>
</dbReference>
<dbReference type="InterPro" id="IPR019405">
    <property type="entry name" value="Lactonase_7-beta_prop"/>
</dbReference>
<organism evidence="2 3">
    <name type="scientific">Tessaracoccus rhinocerotis</name>
    <dbReference type="NCBI Taxonomy" id="1689449"/>
    <lineage>
        <taxon>Bacteria</taxon>
        <taxon>Bacillati</taxon>
        <taxon>Actinomycetota</taxon>
        <taxon>Actinomycetes</taxon>
        <taxon>Propionibacteriales</taxon>
        <taxon>Propionibacteriaceae</taxon>
        <taxon>Tessaracoccus</taxon>
    </lineage>
</organism>
<dbReference type="SUPFAM" id="SSF51004">
    <property type="entry name" value="C-terminal (heme d1) domain of cytochrome cd1-nitrite reductase"/>
    <property type="match status" value="1"/>
</dbReference>
<name>A0A553K428_9ACTN</name>
<dbReference type="AlphaFoldDB" id="A0A553K428"/>
<proteinExistence type="inferred from homology"/>
<dbReference type="RefSeq" id="WP_143936546.1">
    <property type="nucleotide sequence ID" value="NZ_VKKG01000001.1"/>
</dbReference>
<protein>
    <submittedName>
        <fullName evidence="2">Lactonase family protein</fullName>
    </submittedName>
</protein>
<dbReference type="Proteomes" id="UP000317638">
    <property type="component" value="Unassembled WGS sequence"/>
</dbReference>
<dbReference type="PANTHER" id="PTHR30344">
    <property type="entry name" value="6-PHOSPHOGLUCONOLACTONASE-RELATED"/>
    <property type="match status" value="1"/>
</dbReference>
<evidence type="ECO:0000313" key="3">
    <source>
        <dbReference type="Proteomes" id="UP000317638"/>
    </source>
</evidence>
<evidence type="ECO:0000313" key="2">
    <source>
        <dbReference type="EMBL" id="TRY19457.1"/>
    </source>
</evidence>
<dbReference type="GO" id="GO:0017057">
    <property type="term" value="F:6-phosphogluconolactonase activity"/>
    <property type="evidence" value="ECO:0007669"/>
    <property type="project" value="TreeGrafter"/>
</dbReference>
<evidence type="ECO:0000256" key="1">
    <source>
        <dbReference type="ARBA" id="ARBA00005564"/>
    </source>
</evidence>
<comment type="caution">
    <text evidence="2">The sequence shown here is derived from an EMBL/GenBank/DDBJ whole genome shotgun (WGS) entry which is preliminary data.</text>
</comment>
<reference evidence="2 3" key="1">
    <citation type="submission" date="2019-07" db="EMBL/GenBank/DDBJ databases">
        <authorList>
            <person name="Zhou L.-Y."/>
        </authorList>
    </citation>
    <scope>NUCLEOTIDE SEQUENCE [LARGE SCALE GENOMIC DNA]</scope>
    <source>
        <strain evidence="2 3">YIM 101269</strain>
    </source>
</reference>
<sequence length="330" mass="34337">MNTLVLVANAGDGTISTLRQADASLEEVTISQVGDGCNAFVVDHARDLVYAAVGDGVVTLRLDRNSGALTEVSRRGDTGPLVSLDLAHDGMVLAGASYHDGHATAWPVADGSLSDPVGRAEHANAHCVVVVGRFAYVASLGEDLVAQFVIGTDAALTPLDPATTAAPEGSGPRHIAVTSPNAYLVTEFSAEAIRLDVAGDGTLTPAESVRFDDPAAGLAHSRFGADPRAEHLRWGADVHVAGDFLLCSERTGSTITSISLDQQGRLREVAAVTAVPTQPRGFGVSHDGSLVVAVGERSSDAVLFRVETDGKLTELDRAQVGAKARWVRFV</sequence>
<dbReference type="GO" id="GO:0005829">
    <property type="term" value="C:cytosol"/>
    <property type="evidence" value="ECO:0007669"/>
    <property type="project" value="TreeGrafter"/>
</dbReference>
<gene>
    <name evidence="2" type="ORF">FOJ82_00655</name>
</gene>
<dbReference type="EMBL" id="VKKG01000001">
    <property type="protein sequence ID" value="TRY19457.1"/>
    <property type="molecule type" value="Genomic_DNA"/>
</dbReference>